<proteinExistence type="predicted"/>
<dbReference type="InterPro" id="IPR051017">
    <property type="entry name" value="Aldolase-II_Adducin_sf"/>
</dbReference>
<dbReference type="EMBL" id="JBFXLT010000116">
    <property type="protein sequence ID" value="KAL2808299.1"/>
    <property type="molecule type" value="Genomic_DNA"/>
</dbReference>
<keyword evidence="3" id="KW-1185">Reference proteome</keyword>
<evidence type="ECO:0000313" key="3">
    <source>
        <dbReference type="Proteomes" id="UP001610334"/>
    </source>
</evidence>
<dbReference type="PANTHER" id="PTHR10672:SF25">
    <property type="entry name" value="MEIOTICALLY UP-REGULATED GENE 14 PROTEIN"/>
    <property type="match status" value="1"/>
</dbReference>
<name>A0ABR4GYK8_9EURO</name>
<dbReference type="SUPFAM" id="SSF53639">
    <property type="entry name" value="AraD/HMP-PK domain-like"/>
    <property type="match status" value="1"/>
</dbReference>
<accession>A0ABR4GYK8</accession>
<dbReference type="Gene3D" id="3.40.225.10">
    <property type="entry name" value="Class II aldolase/adducin N-terminal domain"/>
    <property type="match status" value="1"/>
</dbReference>
<evidence type="ECO:0000313" key="2">
    <source>
        <dbReference type="EMBL" id="KAL2808299.1"/>
    </source>
</evidence>
<gene>
    <name evidence="2" type="ORF">BJX63DRAFT_436285</name>
</gene>
<comment type="caution">
    <text evidence="2">The sequence shown here is derived from an EMBL/GenBank/DDBJ whole genome shotgun (WGS) entry which is preliminary data.</text>
</comment>
<dbReference type="Proteomes" id="UP001610334">
    <property type="component" value="Unassembled WGS sequence"/>
</dbReference>
<sequence>MSTITTTTATTEQPASIVVGGVTSQKRQWQLEHTADAFRVFARKGFTEGTSGHISVRDPVDLSTSGLTRKMGKHFGMLKTSDMVQIDENGQVIGGNRTAVNAAGFMIHSAIHKLVEIFPYSCDFSKTASLPSEKTYPSIAVPSLDKR</sequence>
<dbReference type="PANTHER" id="PTHR10672">
    <property type="entry name" value="ADDUCIN"/>
    <property type="match status" value="1"/>
</dbReference>
<dbReference type="Pfam" id="PF00596">
    <property type="entry name" value="Aldolase_II"/>
    <property type="match status" value="1"/>
</dbReference>
<dbReference type="InterPro" id="IPR036409">
    <property type="entry name" value="Aldolase_II/adducin_N_sf"/>
</dbReference>
<feature type="domain" description="Class II aldolase/adducin N-terminal" evidence="1">
    <location>
        <begin position="33"/>
        <end position="113"/>
    </location>
</feature>
<evidence type="ECO:0000259" key="1">
    <source>
        <dbReference type="Pfam" id="PF00596"/>
    </source>
</evidence>
<organism evidence="2 3">
    <name type="scientific">Aspergillus granulosus</name>
    <dbReference type="NCBI Taxonomy" id="176169"/>
    <lineage>
        <taxon>Eukaryota</taxon>
        <taxon>Fungi</taxon>
        <taxon>Dikarya</taxon>
        <taxon>Ascomycota</taxon>
        <taxon>Pezizomycotina</taxon>
        <taxon>Eurotiomycetes</taxon>
        <taxon>Eurotiomycetidae</taxon>
        <taxon>Eurotiales</taxon>
        <taxon>Aspergillaceae</taxon>
        <taxon>Aspergillus</taxon>
        <taxon>Aspergillus subgen. Nidulantes</taxon>
    </lineage>
</organism>
<protein>
    <submittedName>
        <fullName evidence="2">Class II aldolase/adducin N-terminal</fullName>
    </submittedName>
</protein>
<dbReference type="InterPro" id="IPR001303">
    <property type="entry name" value="Aldolase_II/adducin_N"/>
</dbReference>
<reference evidence="2 3" key="1">
    <citation type="submission" date="2024-07" db="EMBL/GenBank/DDBJ databases">
        <title>Section-level genome sequencing and comparative genomics of Aspergillus sections Usti and Cavernicolus.</title>
        <authorList>
            <consortium name="Lawrence Berkeley National Laboratory"/>
            <person name="Nybo J.L."/>
            <person name="Vesth T.C."/>
            <person name="Theobald S."/>
            <person name="Frisvad J.C."/>
            <person name="Larsen T.O."/>
            <person name="Kjaerboelling I."/>
            <person name="Rothschild-Mancinelli K."/>
            <person name="Lyhne E.K."/>
            <person name="Kogle M.E."/>
            <person name="Barry K."/>
            <person name="Clum A."/>
            <person name="Na H."/>
            <person name="Ledsgaard L."/>
            <person name="Lin J."/>
            <person name="Lipzen A."/>
            <person name="Kuo A."/>
            <person name="Riley R."/>
            <person name="Mondo S."/>
            <person name="Labutti K."/>
            <person name="Haridas S."/>
            <person name="Pangalinan J."/>
            <person name="Salamov A.A."/>
            <person name="Simmons B.A."/>
            <person name="Magnuson J.K."/>
            <person name="Chen J."/>
            <person name="Drula E."/>
            <person name="Henrissat B."/>
            <person name="Wiebenga A."/>
            <person name="Lubbers R.J."/>
            <person name="Gomes A.C."/>
            <person name="Makela M.R."/>
            <person name="Stajich J."/>
            <person name="Grigoriev I.V."/>
            <person name="Mortensen U.H."/>
            <person name="De Vries R.P."/>
            <person name="Baker S.E."/>
            <person name="Andersen M.R."/>
        </authorList>
    </citation>
    <scope>NUCLEOTIDE SEQUENCE [LARGE SCALE GENOMIC DNA]</scope>
    <source>
        <strain evidence="2 3">CBS 588.65</strain>
    </source>
</reference>